<evidence type="ECO:0000259" key="9">
    <source>
        <dbReference type="Pfam" id="PF19425"/>
    </source>
</evidence>
<dbReference type="EMBL" id="CP073078">
    <property type="protein sequence ID" value="QUD87505.1"/>
    <property type="molecule type" value="Genomic_DNA"/>
</dbReference>
<dbReference type="InterPro" id="IPR011055">
    <property type="entry name" value="Dup_hybrid_motif"/>
</dbReference>
<keyword evidence="11" id="KW-1185">Reference proteome</keyword>
<dbReference type="SUPFAM" id="SSF51261">
    <property type="entry name" value="Duplicated hybrid motif"/>
    <property type="match status" value="1"/>
</dbReference>
<reference evidence="10" key="1">
    <citation type="submission" date="2021-04" db="EMBL/GenBank/DDBJ databases">
        <title>The complete genome sequence of Caulobacter sp. S6.</title>
        <authorList>
            <person name="Tang Y."/>
            <person name="Ouyang W."/>
            <person name="Liu Q."/>
            <person name="Huang B."/>
            <person name="Guo Z."/>
            <person name="Lei P."/>
        </authorList>
    </citation>
    <scope>NUCLEOTIDE SEQUENCE</scope>
    <source>
        <strain evidence="10">S6</strain>
    </source>
</reference>
<dbReference type="Pfam" id="PF01551">
    <property type="entry name" value="Peptidase_M23"/>
    <property type="match status" value="1"/>
</dbReference>
<accession>A0A975FY93</accession>
<dbReference type="InterPro" id="IPR045834">
    <property type="entry name" value="Csd3_N2"/>
</dbReference>
<keyword evidence="6" id="KW-0862">Zinc</keyword>
<dbReference type="Gene3D" id="3.10.450.350">
    <property type="match status" value="1"/>
</dbReference>
<proteinExistence type="predicted"/>
<dbReference type="CDD" id="cd12797">
    <property type="entry name" value="M23_peptidase"/>
    <property type="match status" value="1"/>
</dbReference>
<evidence type="ECO:0000256" key="6">
    <source>
        <dbReference type="ARBA" id="ARBA00022833"/>
    </source>
</evidence>
<dbReference type="PANTHER" id="PTHR21666:SF288">
    <property type="entry name" value="CELL DIVISION PROTEIN YTFB"/>
    <property type="match status" value="1"/>
</dbReference>
<comment type="cofactor">
    <cofactor evidence="1">
        <name>Zn(2+)</name>
        <dbReference type="ChEBI" id="CHEBI:29105"/>
    </cofactor>
</comment>
<evidence type="ECO:0000256" key="7">
    <source>
        <dbReference type="ARBA" id="ARBA00023049"/>
    </source>
</evidence>
<dbReference type="Gene3D" id="2.70.70.10">
    <property type="entry name" value="Glucose Permease (Domain IIA)"/>
    <property type="match status" value="1"/>
</dbReference>
<dbReference type="InterPro" id="IPR016047">
    <property type="entry name" value="M23ase_b-sheet_dom"/>
</dbReference>
<evidence type="ECO:0000256" key="3">
    <source>
        <dbReference type="ARBA" id="ARBA00022670"/>
    </source>
</evidence>
<evidence type="ECO:0000259" key="8">
    <source>
        <dbReference type="Pfam" id="PF01551"/>
    </source>
</evidence>
<dbReference type="KEGG" id="caul:KCG34_21005"/>
<dbReference type="GO" id="GO:0006508">
    <property type="term" value="P:proteolysis"/>
    <property type="evidence" value="ECO:0007669"/>
    <property type="project" value="UniProtKB-KW"/>
</dbReference>
<dbReference type="GO" id="GO:0004222">
    <property type="term" value="F:metalloendopeptidase activity"/>
    <property type="evidence" value="ECO:0007669"/>
    <property type="project" value="TreeGrafter"/>
</dbReference>
<keyword evidence="4" id="KW-0479">Metal-binding</keyword>
<comment type="subcellular location">
    <subcellularLocation>
        <location evidence="2">Cell envelope</location>
    </subcellularLocation>
</comment>
<dbReference type="Proteomes" id="UP000676409">
    <property type="component" value="Chromosome"/>
</dbReference>
<evidence type="ECO:0000256" key="1">
    <source>
        <dbReference type="ARBA" id="ARBA00001947"/>
    </source>
</evidence>
<evidence type="ECO:0000256" key="5">
    <source>
        <dbReference type="ARBA" id="ARBA00022801"/>
    </source>
</evidence>
<dbReference type="GO" id="GO:0046872">
    <property type="term" value="F:metal ion binding"/>
    <property type="evidence" value="ECO:0007669"/>
    <property type="project" value="UniProtKB-KW"/>
</dbReference>
<feature type="domain" description="Csd3-like second N-terminal" evidence="9">
    <location>
        <begin position="173"/>
        <end position="294"/>
    </location>
</feature>
<dbReference type="AlphaFoldDB" id="A0A975FY93"/>
<name>A0A975FY93_9CAUL</name>
<evidence type="ECO:0000313" key="10">
    <source>
        <dbReference type="EMBL" id="QUD87505.1"/>
    </source>
</evidence>
<dbReference type="FunFam" id="2.70.70.10:FF:000006">
    <property type="entry name" value="M23 family peptidase"/>
    <property type="match status" value="1"/>
</dbReference>
<evidence type="ECO:0000313" key="11">
    <source>
        <dbReference type="Proteomes" id="UP000676409"/>
    </source>
</evidence>
<dbReference type="RefSeq" id="WP_211937557.1">
    <property type="nucleotide sequence ID" value="NZ_CP073078.1"/>
</dbReference>
<evidence type="ECO:0000256" key="2">
    <source>
        <dbReference type="ARBA" id="ARBA00004196"/>
    </source>
</evidence>
<dbReference type="InterPro" id="IPR050570">
    <property type="entry name" value="Cell_wall_metabolism_enzyme"/>
</dbReference>
<dbReference type="GO" id="GO:0030313">
    <property type="term" value="C:cell envelope"/>
    <property type="evidence" value="ECO:0007669"/>
    <property type="project" value="UniProtKB-SubCell"/>
</dbReference>
<organism evidence="10 11">
    <name type="scientific">Phenylobacterium montanum</name>
    <dbReference type="NCBI Taxonomy" id="2823693"/>
    <lineage>
        <taxon>Bacteria</taxon>
        <taxon>Pseudomonadati</taxon>
        <taxon>Pseudomonadota</taxon>
        <taxon>Alphaproteobacteria</taxon>
        <taxon>Caulobacterales</taxon>
        <taxon>Caulobacteraceae</taxon>
        <taxon>Phenylobacterium</taxon>
    </lineage>
</organism>
<keyword evidence="5" id="KW-0378">Hydrolase</keyword>
<protein>
    <submittedName>
        <fullName evidence="10">M23 family metallopeptidase</fullName>
    </submittedName>
</protein>
<keyword evidence="7" id="KW-0482">Metalloprotease</keyword>
<dbReference type="Pfam" id="PF19425">
    <property type="entry name" value="Csd3_N2"/>
    <property type="match status" value="1"/>
</dbReference>
<gene>
    <name evidence="10" type="ORF">KCG34_21005</name>
</gene>
<sequence>MPQFDPRRSSFHLAPRLFVAVAGIAALGVGLSLRHAAPSKPLAAQPASPVAVAALQAQAFAQSSAPAGFSAPVETPVTVRSGETLQAAVLRTGVAPDEARQVVTELGKAFDTIHIKAGLAFQAAVAGPLDRRGPLRLVGLSLRASPVKSVTLARSFDGSLRLRELEEKVRDETTVAKGQMNGSLYESAEAAGATPTLTAEVAKLFSRKLDFSRDIQPGDEFKLVFDRKVTESGRTVEAGELLYAEIGAKGQVTRFYRFKEPGAAQPEFFDETGKNIKGFLLKTPVDGARVTSGFGMRMHPILGYTRMHQGIDFGVPTGTPVYAAGDGVVEEARWAGGYGRWMKLKHTGGWETAYGHLSGWVVRAGQHVHQGQVIAYSGSTGESTGPHLHYEVMNAGRKIDPKSAKVPAGTILAGRDLAAFRAEKAHVDQLLAGAPQNAASRNLADAGTILLR</sequence>
<dbReference type="PANTHER" id="PTHR21666">
    <property type="entry name" value="PEPTIDASE-RELATED"/>
    <property type="match status" value="1"/>
</dbReference>
<feature type="domain" description="M23ase beta-sheet core" evidence="8">
    <location>
        <begin position="306"/>
        <end position="401"/>
    </location>
</feature>
<evidence type="ECO:0000256" key="4">
    <source>
        <dbReference type="ARBA" id="ARBA00022723"/>
    </source>
</evidence>
<keyword evidence="3" id="KW-0645">Protease</keyword>